<sequence>MLNECALTTIDNPYNPFTQFDDWFMFDIEHNYDCCGKLDRFANVSDEMSSEEKKIAIENAIDEIIKYDFLNIYQKVVRKPSDSDENETTDAA</sequence>
<evidence type="ECO:0000313" key="2">
    <source>
        <dbReference type="Proteomes" id="UP000245288"/>
    </source>
</evidence>
<dbReference type="Proteomes" id="UP000245288">
    <property type="component" value="Unassembled WGS sequence"/>
</dbReference>
<reference evidence="1 2" key="1">
    <citation type="submission" date="2014-09" db="EMBL/GenBank/DDBJ databases">
        <title>Butyrate-producing bacteria isolated from human gut.</title>
        <authorList>
            <person name="Zhang Q."/>
            <person name="Zhao L."/>
        </authorList>
    </citation>
    <scope>NUCLEOTIDE SEQUENCE [LARGE SCALE GENOMIC DNA]</scope>
    <source>
        <strain evidence="1 2">21</strain>
    </source>
</reference>
<gene>
    <name evidence="1" type="ORF">LG34_06060</name>
</gene>
<proteinExistence type="predicted"/>
<dbReference type="OrthoDB" id="2053935at2"/>
<accession>A0A2V1JQG9</accession>
<dbReference type="EMBL" id="JRFU01000061">
    <property type="protein sequence ID" value="PWE87097.1"/>
    <property type="molecule type" value="Genomic_DNA"/>
</dbReference>
<comment type="caution">
    <text evidence="1">The sequence shown here is derived from an EMBL/GenBank/DDBJ whole genome shotgun (WGS) entry which is preliminary data.</text>
</comment>
<name>A0A2V1JQG9_EUBRA</name>
<dbReference type="RefSeq" id="WP_109215247.1">
    <property type="nucleotide sequence ID" value="NZ_JRFU01000061.1"/>
</dbReference>
<dbReference type="AlphaFoldDB" id="A0A2V1JQG9"/>
<keyword evidence="2" id="KW-1185">Reference proteome</keyword>
<organism evidence="1 2">
    <name type="scientific">Eubacterium ramulus</name>
    <dbReference type="NCBI Taxonomy" id="39490"/>
    <lineage>
        <taxon>Bacteria</taxon>
        <taxon>Bacillati</taxon>
        <taxon>Bacillota</taxon>
        <taxon>Clostridia</taxon>
        <taxon>Eubacteriales</taxon>
        <taxon>Eubacteriaceae</taxon>
        <taxon>Eubacterium</taxon>
    </lineage>
</organism>
<evidence type="ECO:0000313" key="1">
    <source>
        <dbReference type="EMBL" id="PWE87097.1"/>
    </source>
</evidence>
<protein>
    <submittedName>
        <fullName evidence="1">Uncharacterized protein</fullName>
    </submittedName>
</protein>